<dbReference type="Proteomes" id="UP000197138">
    <property type="component" value="Unassembled WGS sequence"/>
</dbReference>
<evidence type="ECO:0000313" key="6">
    <source>
        <dbReference type="RefSeq" id="XP_031375651.1"/>
    </source>
</evidence>
<dbReference type="AlphaFoldDB" id="A0A218Y0E2"/>
<sequence length="246" mass="26510">MEEKKKMSQLQMIALLLSALSLFFHGAHSSTVVVDGTSEWKNPIVHVGDVVVFRHKQGNALYIFQNRRAFDLCNFTQASLLTKPSSSSYTWHPSRPGFFYFSFSNGSAATCQQPAQKLAVEVNSAPPSPEILIMPPVSPPQAAPEPASGGVIASSPAFPWPFRPHQELSPSPTPEANSPTMEPSVVPNKADGIPFINSNPAVPLPTGEVDSATIQPQPTSGHEGQVMAGPLQLRMALLWAVMVMMP</sequence>
<evidence type="ECO:0000256" key="1">
    <source>
        <dbReference type="SAM" id="MobiDB-lite"/>
    </source>
</evidence>
<feature type="region of interest" description="Disordered" evidence="1">
    <location>
        <begin position="162"/>
        <end position="183"/>
    </location>
</feature>
<dbReference type="RefSeq" id="XP_031375651.1">
    <property type="nucleotide sequence ID" value="XM_031519791.1"/>
</dbReference>
<dbReference type="PANTHER" id="PTHR34662:SF3">
    <property type="entry name" value="OS04G0422700 PROTEIN"/>
    <property type="match status" value="1"/>
</dbReference>
<organism evidence="3 4">
    <name type="scientific">Punica granatum</name>
    <name type="common">Pomegranate</name>
    <dbReference type="NCBI Taxonomy" id="22663"/>
    <lineage>
        <taxon>Eukaryota</taxon>
        <taxon>Viridiplantae</taxon>
        <taxon>Streptophyta</taxon>
        <taxon>Embryophyta</taxon>
        <taxon>Tracheophyta</taxon>
        <taxon>Spermatophyta</taxon>
        <taxon>Magnoliopsida</taxon>
        <taxon>eudicotyledons</taxon>
        <taxon>Gunneridae</taxon>
        <taxon>Pentapetalae</taxon>
        <taxon>rosids</taxon>
        <taxon>malvids</taxon>
        <taxon>Myrtales</taxon>
        <taxon>Lythraceae</taxon>
        <taxon>Punica</taxon>
    </lineage>
</organism>
<reference evidence="4" key="1">
    <citation type="journal article" date="2017" name="Plant J.">
        <title>The pomegranate (Punica granatum L.) genome and the genomics of punicalagin biosynthesis.</title>
        <authorList>
            <person name="Qin G."/>
            <person name="Xu C."/>
            <person name="Ming R."/>
            <person name="Tang H."/>
            <person name="Guyot R."/>
            <person name="Kramer E.M."/>
            <person name="Hu Y."/>
            <person name="Yi X."/>
            <person name="Qi Y."/>
            <person name="Xu X."/>
            <person name="Gao Z."/>
            <person name="Pan H."/>
            <person name="Jian J."/>
            <person name="Tian Y."/>
            <person name="Yue Z."/>
            <person name="Xu Y."/>
        </authorList>
    </citation>
    <scope>NUCLEOTIDE SEQUENCE [LARGE SCALE GENOMIC DNA]</scope>
    <source>
        <strain evidence="4">cv. Dabenzi</strain>
    </source>
</reference>
<proteinExistence type="predicted"/>
<protein>
    <submittedName>
        <fullName evidence="6">Uncharacterized protein LOC116190132</fullName>
    </submittedName>
    <submittedName>
        <fullName evidence="7">Uncharacterized protein LOC116216068</fullName>
    </submittedName>
</protein>
<evidence type="ECO:0000256" key="2">
    <source>
        <dbReference type="SAM" id="SignalP"/>
    </source>
</evidence>
<accession>A0A218Y0E2</accession>
<feature type="signal peptide" evidence="2">
    <location>
        <begin position="1"/>
        <end position="29"/>
    </location>
</feature>
<dbReference type="OrthoDB" id="10259572at2759"/>
<dbReference type="GeneID" id="116216068"/>
<dbReference type="RefSeq" id="XP_031407846.1">
    <property type="nucleotide sequence ID" value="XM_031551986.1"/>
</dbReference>
<keyword evidence="2" id="KW-0732">Signal</keyword>
<evidence type="ECO:0000313" key="3">
    <source>
        <dbReference type="EMBL" id="OWM90753.1"/>
    </source>
</evidence>
<dbReference type="SUPFAM" id="SSF49503">
    <property type="entry name" value="Cupredoxins"/>
    <property type="match status" value="1"/>
</dbReference>
<dbReference type="EMBL" id="MTKT01000541">
    <property type="protein sequence ID" value="OWM90753.1"/>
    <property type="molecule type" value="Genomic_DNA"/>
</dbReference>
<evidence type="ECO:0000313" key="5">
    <source>
        <dbReference type="Proteomes" id="UP000515151"/>
    </source>
</evidence>
<name>A0A218Y0E2_PUNGR</name>
<gene>
    <name evidence="7" type="primary">LOC116216068</name>
    <name evidence="6" type="synonym">LOC116190132</name>
    <name evidence="3" type="ORF">CDL15_Pgr020716</name>
</gene>
<keyword evidence="5" id="KW-1185">Reference proteome</keyword>
<reference evidence="3" key="2">
    <citation type="submission" date="2017-06" db="EMBL/GenBank/DDBJ databases">
        <title>The pomegranate genome and the genomics of punicalagin biosynthesis.</title>
        <authorList>
            <person name="Xu C."/>
        </authorList>
    </citation>
    <scope>NUCLEOTIDE SEQUENCE [LARGE SCALE GENOMIC DNA]</scope>
    <source>
        <tissue evidence="3">Fresh leaf</tissue>
    </source>
</reference>
<feature type="compositionally biased region" description="Polar residues" evidence="1">
    <location>
        <begin position="168"/>
        <end position="181"/>
    </location>
</feature>
<evidence type="ECO:0000313" key="7">
    <source>
        <dbReference type="RefSeq" id="XP_031407846.1"/>
    </source>
</evidence>
<dbReference type="PANTHER" id="PTHR34662">
    <property type="entry name" value="OS04G0422700 PROTEIN"/>
    <property type="match status" value="1"/>
</dbReference>
<reference evidence="5" key="3">
    <citation type="journal article" date="2020" name="Plant Biotechnol. J.">
        <title>The pomegranate (Punica granatum L.) draft genome dissects genetic divergence between soft- and hard-seeded cultivars.</title>
        <authorList>
            <person name="Luo X."/>
            <person name="Li H."/>
            <person name="Wu Z."/>
            <person name="Yao W."/>
            <person name="Zhao P."/>
            <person name="Cao D."/>
            <person name="Yu H."/>
            <person name="Li K."/>
            <person name="Poudel K."/>
            <person name="Zhao D."/>
            <person name="Zhang F."/>
            <person name="Xia X."/>
            <person name="Chen L."/>
            <person name="Wang Q."/>
            <person name="Jing D."/>
            <person name="Cao S."/>
        </authorList>
    </citation>
    <scope>NUCLEOTIDE SEQUENCE [LARGE SCALE GENOMIC DNA]</scope>
</reference>
<reference evidence="6 7" key="4">
    <citation type="submission" date="2025-04" db="UniProtKB">
        <authorList>
            <consortium name="RefSeq"/>
        </authorList>
    </citation>
    <scope>IDENTIFICATION</scope>
    <source>
        <tissue evidence="6 7">Leaf</tissue>
    </source>
</reference>
<dbReference type="Proteomes" id="UP000515151">
    <property type="component" value="Chromosome 8"/>
</dbReference>
<dbReference type="Gene3D" id="2.60.40.420">
    <property type="entry name" value="Cupredoxins - blue copper proteins"/>
    <property type="match status" value="1"/>
</dbReference>
<evidence type="ECO:0000313" key="4">
    <source>
        <dbReference type="Proteomes" id="UP000197138"/>
    </source>
</evidence>
<dbReference type="InterPro" id="IPR008972">
    <property type="entry name" value="Cupredoxin"/>
</dbReference>
<feature type="chain" id="PRO_5044569241" evidence="2">
    <location>
        <begin position="30"/>
        <end position="246"/>
    </location>
</feature>